<keyword evidence="2 8" id="KW-0812">Transmembrane</keyword>
<feature type="transmembrane region" description="Helical" evidence="8">
    <location>
        <begin position="449"/>
        <end position="471"/>
    </location>
</feature>
<evidence type="ECO:0000259" key="9">
    <source>
        <dbReference type="PROSITE" id="PS50125"/>
    </source>
</evidence>
<dbReference type="GO" id="GO:0035556">
    <property type="term" value="P:intracellular signal transduction"/>
    <property type="evidence" value="ECO:0007669"/>
    <property type="project" value="InterPro"/>
</dbReference>
<dbReference type="CDD" id="cd07302">
    <property type="entry name" value="CHD"/>
    <property type="match status" value="1"/>
</dbReference>
<evidence type="ECO:0000256" key="8">
    <source>
        <dbReference type="SAM" id="Phobius"/>
    </source>
</evidence>
<dbReference type="InterPro" id="IPR001054">
    <property type="entry name" value="A/G_cyclase"/>
</dbReference>
<dbReference type="SMART" id="SM00044">
    <property type="entry name" value="CYCc"/>
    <property type="match status" value="1"/>
</dbReference>
<evidence type="ECO:0000256" key="7">
    <source>
        <dbReference type="SAM" id="MobiDB-lite"/>
    </source>
</evidence>
<dbReference type="EMBL" id="CAICTM010000735">
    <property type="protein sequence ID" value="CAB9515758.1"/>
    <property type="molecule type" value="Genomic_DNA"/>
</dbReference>
<accession>A0A9N8HMD3</accession>
<dbReference type="InterPro" id="IPR050401">
    <property type="entry name" value="Cyclic_nucleotide_synthase"/>
</dbReference>
<comment type="caution">
    <text evidence="10">The sequence shown here is derived from an EMBL/GenBank/DDBJ whole genome shotgun (WGS) entry which is preliminary data.</text>
</comment>
<dbReference type="GO" id="GO:0004114">
    <property type="term" value="F:3',5'-cyclic-nucleotide phosphodiesterase activity"/>
    <property type="evidence" value="ECO:0007669"/>
    <property type="project" value="InterPro"/>
</dbReference>
<dbReference type="GO" id="GO:0005886">
    <property type="term" value="C:plasma membrane"/>
    <property type="evidence" value="ECO:0007669"/>
    <property type="project" value="TreeGrafter"/>
</dbReference>
<dbReference type="InterPro" id="IPR036971">
    <property type="entry name" value="PDEase_catalytic_dom_sf"/>
</dbReference>
<dbReference type="InterPro" id="IPR029787">
    <property type="entry name" value="Nucleotide_cyclase"/>
</dbReference>
<keyword evidence="3" id="KW-0547">Nucleotide-binding</keyword>
<dbReference type="GO" id="GO:0000166">
    <property type="term" value="F:nucleotide binding"/>
    <property type="evidence" value="ECO:0007669"/>
    <property type="project" value="UniProtKB-KW"/>
</dbReference>
<protein>
    <submittedName>
        <fullName evidence="10">Receptor-type guanylate cyclase gcy</fullName>
    </submittedName>
</protein>
<gene>
    <name evidence="10" type="ORF">SEMRO_736_G195020.1</name>
</gene>
<feature type="region of interest" description="Disordered" evidence="7">
    <location>
        <begin position="32"/>
        <end position="57"/>
    </location>
</feature>
<dbReference type="GO" id="GO:0001653">
    <property type="term" value="F:peptide receptor activity"/>
    <property type="evidence" value="ECO:0007669"/>
    <property type="project" value="TreeGrafter"/>
</dbReference>
<dbReference type="AlphaFoldDB" id="A0A9N8HMD3"/>
<keyword evidence="10" id="KW-0675">Receptor</keyword>
<evidence type="ECO:0000313" key="11">
    <source>
        <dbReference type="Proteomes" id="UP001153069"/>
    </source>
</evidence>
<dbReference type="Pfam" id="PF00211">
    <property type="entry name" value="Guanylate_cyc"/>
    <property type="match status" value="1"/>
</dbReference>
<feature type="domain" description="Guanylate cyclase" evidence="9">
    <location>
        <begin position="565"/>
        <end position="699"/>
    </location>
</feature>
<keyword evidence="11" id="KW-1185">Reference proteome</keyword>
<dbReference type="Gene3D" id="3.30.70.1230">
    <property type="entry name" value="Nucleotide cyclase"/>
    <property type="match status" value="1"/>
</dbReference>
<evidence type="ECO:0000256" key="4">
    <source>
        <dbReference type="ARBA" id="ARBA00022989"/>
    </source>
</evidence>
<organism evidence="10 11">
    <name type="scientific">Seminavis robusta</name>
    <dbReference type="NCBI Taxonomy" id="568900"/>
    <lineage>
        <taxon>Eukaryota</taxon>
        <taxon>Sar</taxon>
        <taxon>Stramenopiles</taxon>
        <taxon>Ochrophyta</taxon>
        <taxon>Bacillariophyta</taxon>
        <taxon>Bacillariophyceae</taxon>
        <taxon>Bacillariophycidae</taxon>
        <taxon>Naviculales</taxon>
        <taxon>Naviculaceae</taxon>
        <taxon>Seminavis</taxon>
    </lineage>
</organism>
<evidence type="ECO:0000256" key="2">
    <source>
        <dbReference type="ARBA" id="ARBA00022692"/>
    </source>
</evidence>
<feature type="compositionally biased region" description="Polar residues" evidence="7">
    <location>
        <begin position="43"/>
        <end position="57"/>
    </location>
</feature>
<evidence type="ECO:0000313" key="10">
    <source>
        <dbReference type="EMBL" id="CAB9515758.1"/>
    </source>
</evidence>
<dbReference type="Proteomes" id="UP001153069">
    <property type="component" value="Unassembled WGS sequence"/>
</dbReference>
<proteinExistence type="predicted"/>
<dbReference type="Gene3D" id="1.10.1300.10">
    <property type="entry name" value="3'5'-cyclic nucleotide phosphodiesterase, catalytic domain"/>
    <property type="match status" value="1"/>
</dbReference>
<evidence type="ECO:0000256" key="1">
    <source>
        <dbReference type="ARBA" id="ARBA00004370"/>
    </source>
</evidence>
<evidence type="ECO:0000256" key="3">
    <source>
        <dbReference type="ARBA" id="ARBA00022741"/>
    </source>
</evidence>
<name>A0A9N8HMD3_9STRA</name>
<dbReference type="PANTHER" id="PTHR11920">
    <property type="entry name" value="GUANYLYL CYCLASE"/>
    <property type="match status" value="1"/>
</dbReference>
<dbReference type="PROSITE" id="PS50125">
    <property type="entry name" value="GUANYLATE_CYCLASE_2"/>
    <property type="match status" value="1"/>
</dbReference>
<keyword evidence="5 8" id="KW-0472">Membrane</keyword>
<sequence length="954" mass="107958">MDMTRMMDNPSIPLDRSLDMIPIQEEMDLEVASSNGDTDDDLLSNTGGDHNNTNSTTPEIARNETRMVNCSKFLVGVVILILASTMGVVTYQFVTNQEDTYYQKQFDNVARDIQASSILRGRAIFDNLEGVSVSLTIQALTSNMQWPFVVFPHFQVMGMISNSITGASTLAISPIVQAGQREEWENFTMAHSMEFLAEGHMYDEEVHPDFYVETRYYNETKVELPFPLQAWDEAPSMPFIWEFTPDFRPMPALPRSSFIPYWQMAPAIDYASPLINLDTNTQGNTTYFNRGVIEKQKPVLTTVISQSNYLAFTYDQRFSGNYAYIPHSYVYYPVFDTLTKDRQVVAILNAFLRWDQFFNNVLPEGEKPIVVVLSSSCQQTFTYELRGETAYYLGQGDLHDPVYTDLGKSSAFQELARLDDVDGFSCDYSMTIYPTAEWSEPYFTDNPKIYMAAVVSCFLLTTVVFIIYDCLVQKRNRTVMHTANRTSQIVSSLFPSNVRDRLMEEIEPEEKKPKQMSWPKASELARTFTSPSDELPSPRNSLNSLMTSERIFGSQPIADLFPDVTVMFADMVGFTAWASVRDPTQVFSLLETVYHAIDLVVKRRRVFKVETIGDCYVACAGLPVPRKDHALAMARLANDAQNKMTEVSHELESRLGPETSQLCMRIGLHSGPVTAGVLRGEKGRFQLFGDTMNVASRMESTGMARKVHMSKETADLIIAGGKGRWVVPREDKVFAKGKGELQTYFLSIKPESRGSLTETLSLAASLKDEEYEIETYSTQDASNRMRLLAALTPPADDVVGKTTRLVDWTVDILGRQLRQVVAHRMTRKSLFSIGSLDNTEKRPPQFKPRRGDLMDEVVDVLSLPKFDESLFKNYVDPETVELPAAVVDQLRELVSRIAKAYNNRNAFHSFEHAAHVIMSVTKMMTRIVNPIDISREKGPEYKFASTLHQYVNNC</sequence>
<dbReference type="GO" id="GO:0004016">
    <property type="term" value="F:adenylate cyclase activity"/>
    <property type="evidence" value="ECO:0007669"/>
    <property type="project" value="TreeGrafter"/>
</dbReference>
<evidence type="ECO:0000256" key="6">
    <source>
        <dbReference type="ARBA" id="ARBA00023239"/>
    </source>
</evidence>
<dbReference type="GO" id="GO:0004383">
    <property type="term" value="F:guanylate cyclase activity"/>
    <property type="evidence" value="ECO:0007669"/>
    <property type="project" value="TreeGrafter"/>
</dbReference>
<keyword evidence="4 8" id="KW-1133">Transmembrane helix</keyword>
<feature type="transmembrane region" description="Helical" evidence="8">
    <location>
        <begin position="73"/>
        <end position="94"/>
    </location>
</feature>
<comment type="subcellular location">
    <subcellularLocation>
        <location evidence="1">Membrane</location>
    </subcellularLocation>
</comment>
<evidence type="ECO:0000256" key="5">
    <source>
        <dbReference type="ARBA" id="ARBA00023136"/>
    </source>
</evidence>
<reference evidence="10" key="1">
    <citation type="submission" date="2020-06" db="EMBL/GenBank/DDBJ databases">
        <authorList>
            <consortium name="Plant Systems Biology data submission"/>
        </authorList>
    </citation>
    <scope>NUCLEOTIDE SEQUENCE</scope>
    <source>
        <strain evidence="10">D6</strain>
    </source>
</reference>
<keyword evidence="6" id="KW-0456">Lyase</keyword>
<dbReference type="GO" id="GO:0007168">
    <property type="term" value="P:receptor guanylyl cyclase signaling pathway"/>
    <property type="evidence" value="ECO:0007669"/>
    <property type="project" value="TreeGrafter"/>
</dbReference>
<dbReference type="SUPFAM" id="SSF55073">
    <property type="entry name" value="Nucleotide cyclase"/>
    <property type="match status" value="1"/>
</dbReference>
<dbReference type="PANTHER" id="PTHR11920:SF335">
    <property type="entry name" value="GUANYLATE CYCLASE"/>
    <property type="match status" value="1"/>
</dbReference>